<dbReference type="AlphaFoldDB" id="A0A8E2DFE8"/>
<evidence type="ECO:0000313" key="1">
    <source>
        <dbReference type="EMBL" id="OCH83724.1"/>
    </source>
</evidence>
<name>A0A8E2DFE8_9APHY</name>
<evidence type="ECO:0000313" key="2">
    <source>
        <dbReference type="Proteomes" id="UP000250043"/>
    </source>
</evidence>
<dbReference type="Proteomes" id="UP000250043">
    <property type="component" value="Unassembled WGS sequence"/>
</dbReference>
<dbReference type="EMBL" id="KV722843">
    <property type="protein sequence ID" value="OCH83724.1"/>
    <property type="molecule type" value="Genomic_DNA"/>
</dbReference>
<organism evidence="1 2">
    <name type="scientific">Obba rivulosa</name>
    <dbReference type="NCBI Taxonomy" id="1052685"/>
    <lineage>
        <taxon>Eukaryota</taxon>
        <taxon>Fungi</taxon>
        <taxon>Dikarya</taxon>
        <taxon>Basidiomycota</taxon>
        <taxon>Agaricomycotina</taxon>
        <taxon>Agaricomycetes</taxon>
        <taxon>Polyporales</taxon>
        <taxon>Gelatoporiaceae</taxon>
        <taxon>Obba</taxon>
    </lineage>
</organism>
<accession>A0A8E2DFE8</accession>
<keyword evidence="2" id="KW-1185">Reference proteome</keyword>
<reference evidence="1 2" key="1">
    <citation type="submission" date="2016-07" db="EMBL/GenBank/DDBJ databases">
        <title>Draft genome of the white-rot fungus Obba rivulosa 3A-2.</title>
        <authorList>
            <consortium name="DOE Joint Genome Institute"/>
            <person name="Miettinen O."/>
            <person name="Riley R."/>
            <person name="Acob R."/>
            <person name="Barry K."/>
            <person name="Cullen D."/>
            <person name="De Vries R."/>
            <person name="Hainaut M."/>
            <person name="Hatakka A."/>
            <person name="Henrissat B."/>
            <person name="Hilden K."/>
            <person name="Kuo R."/>
            <person name="Labutti K."/>
            <person name="Lipzen A."/>
            <person name="Makela M.R."/>
            <person name="Sandor L."/>
            <person name="Spatafora J.W."/>
            <person name="Grigoriev I.V."/>
            <person name="Hibbett D.S."/>
        </authorList>
    </citation>
    <scope>NUCLEOTIDE SEQUENCE [LARGE SCALE GENOMIC DNA]</scope>
    <source>
        <strain evidence="1 2">3A-2</strain>
    </source>
</reference>
<protein>
    <submittedName>
        <fullName evidence="1">Uncharacterized protein</fullName>
    </submittedName>
</protein>
<sequence length="185" mass="20542">MSHWLGALPEPFTSCRPLSQPFAHSKGKKAAESGTEGVKVLDSRFHINRRVLCKRYTQAEFGRPLGKPAELTELNMAAMRDIDHKYDILLMSERPMTFENSDARSQTVCGVGVLPGTEPGNLSTCSSRRIWGKGSDRLPEFCSAVQSSLRCLSVYLEKLYLIVAVQSSELVYGSDPGHTFSWSEI</sequence>
<gene>
    <name evidence="1" type="ORF">OBBRIDRAFT_808794</name>
</gene>
<proteinExistence type="predicted"/>